<dbReference type="Proteomes" id="UP000006578">
    <property type="component" value="Chromosome"/>
</dbReference>
<dbReference type="eggNOG" id="COG4774">
    <property type="taxonomic scope" value="Bacteria"/>
</dbReference>
<evidence type="ECO:0000256" key="14">
    <source>
        <dbReference type="PROSITE-ProRule" id="PRU01360"/>
    </source>
</evidence>
<evidence type="ECO:0000256" key="3">
    <source>
        <dbReference type="ARBA" id="ARBA00022448"/>
    </source>
</evidence>
<dbReference type="GO" id="GO:0015891">
    <property type="term" value="P:siderophore transport"/>
    <property type="evidence" value="ECO:0007669"/>
    <property type="project" value="InterPro"/>
</dbReference>
<keyword evidence="11 14" id="KW-0472">Membrane</keyword>
<evidence type="ECO:0000313" key="18">
    <source>
        <dbReference type="EMBL" id="ABF53800.1"/>
    </source>
</evidence>
<keyword evidence="6 14" id="KW-0812">Transmembrane</keyword>
<dbReference type="GO" id="GO:0009279">
    <property type="term" value="C:cell outer membrane"/>
    <property type="evidence" value="ECO:0007669"/>
    <property type="project" value="UniProtKB-SubCell"/>
</dbReference>
<evidence type="ECO:0000313" key="19">
    <source>
        <dbReference type="Proteomes" id="UP000006578"/>
    </source>
</evidence>
<keyword evidence="8" id="KW-0408">Iron</keyword>
<protein>
    <submittedName>
        <fullName evidence="18">TonB-dependent siderophore receptor</fullName>
    </submittedName>
</protein>
<evidence type="ECO:0000256" key="11">
    <source>
        <dbReference type="ARBA" id="ARBA00023136"/>
    </source>
</evidence>
<dbReference type="InterPro" id="IPR039426">
    <property type="entry name" value="TonB-dep_rcpt-like"/>
</dbReference>
<dbReference type="InterPro" id="IPR037066">
    <property type="entry name" value="Plug_dom_sf"/>
</dbReference>
<comment type="subcellular location">
    <subcellularLocation>
        <location evidence="1 14">Cell outer membrane</location>
        <topology evidence="1 14">Multi-pass membrane protein</topology>
    </subcellularLocation>
</comment>
<evidence type="ECO:0000256" key="12">
    <source>
        <dbReference type="ARBA" id="ARBA00023170"/>
    </source>
</evidence>
<dbReference type="GO" id="GO:0038023">
    <property type="term" value="F:signaling receptor activity"/>
    <property type="evidence" value="ECO:0007669"/>
    <property type="project" value="InterPro"/>
</dbReference>
<dbReference type="Pfam" id="PF00593">
    <property type="entry name" value="TonB_dep_Rec_b-barrel"/>
    <property type="match status" value="1"/>
</dbReference>
<evidence type="ECO:0000256" key="6">
    <source>
        <dbReference type="ARBA" id="ARBA00022692"/>
    </source>
</evidence>
<organism evidence="18 19">
    <name type="scientific">Sphingopyxis alaskensis (strain DSM 13593 / LMG 18877 / RB2256)</name>
    <name type="common">Sphingomonas alaskensis</name>
    <dbReference type="NCBI Taxonomy" id="317655"/>
    <lineage>
        <taxon>Bacteria</taxon>
        <taxon>Pseudomonadati</taxon>
        <taxon>Pseudomonadota</taxon>
        <taxon>Alphaproteobacteria</taxon>
        <taxon>Sphingomonadales</taxon>
        <taxon>Sphingomonadaceae</taxon>
        <taxon>Sphingopyxis</taxon>
    </lineage>
</organism>
<evidence type="ECO:0000256" key="8">
    <source>
        <dbReference type="ARBA" id="ARBA00023004"/>
    </source>
</evidence>
<dbReference type="KEGG" id="sal:Sala_2091"/>
<evidence type="ECO:0000259" key="16">
    <source>
        <dbReference type="Pfam" id="PF00593"/>
    </source>
</evidence>
<dbReference type="HOGENOM" id="CLU_008287_9_4_5"/>
<feature type="domain" description="TonB-dependent receptor-like beta-barrel" evidence="16">
    <location>
        <begin position="270"/>
        <end position="704"/>
    </location>
</feature>
<evidence type="ECO:0000256" key="10">
    <source>
        <dbReference type="ARBA" id="ARBA00023077"/>
    </source>
</evidence>
<dbReference type="PANTHER" id="PTHR32552:SF68">
    <property type="entry name" value="FERRICHROME OUTER MEMBRANE TRANSPORTER_PHAGE RECEPTOR"/>
    <property type="match status" value="1"/>
</dbReference>
<feature type="domain" description="TonB-dependent receptor plug" evidence="17">
    <location>
        <begin position="94"/>
        <end position="190"/>
    </location>
</feature>
<dbReference type="NCBIfam" id="TIGR01783">
    <property type="entry name" value="TonB-siderophor"/>
    <property type="match status" value="1"/>
</dbReference>
<reference evidence="18 19" key="1">
    <citation type="journal article" date="2009" name="Proc. Natl. Acad. Sci. U.S.A.">
        <title>The genomic basis of trophic strategy in marine bacteria.</title>
        <authorList>
            <person name="Lauro F.M."/>
            <person name="McDougald D."/>
            <person name="Thomas T."/>
            <person name="Williams T.J."/>
            <person name="Egan S."/>
            <person name="Rice S."/>
            <person name="DeMaere M.Z."/>
            <person name="Ting L."/>
            <person name="Ertan H."/>
            <person name="Johnson J."/>
            <person name="Ferriera S."/>
            <person name="Lapidus A."/>
            <person name="Anderson I."/>
            <person name="Kyrpides N."/>
            <person name="Munk A.C."/>
            <person name="Detter C."/>
            <person name="Han C.S."/>
            <person name="Brown M.V."/>
            <person name="Robb F.T."/>
            <person name="Kjelleberg S."/>
            <person name="Cavicchioli R."/>
        </authorList>
    </citation>
    <scope>NUCLEOTIDE SEQUENCE [LARGE SCALE GENOMIC DNA]</scope>
    <source>
        <strain evidence="19">DSM 13593 / LMG 18877 / RB2256</strain>
    </source>
</reference>
<accession>Q1GRC2</accession>
<evidence type="ECO:0000256" key="1">
    <source>
        <dbReference type="ARBA" id="ARBA00004571"/>
    </source>
</evidence>
<keyword evidence="5" id="KW-0410">Iron transport</keyword>
<evidence type="ECO:0000256" key="2">
    <source>
        <dbReference type="ARBA" id="ARBA00009810"/>
    </source>
</evidence>
<gene>
    <name evidence="18" type="ordered locus">Sala_2091</name>
</gene>
<evidence type="ECO:0000256" key="9">
    <source>
        <dbReference type="ARBA" id="ARBA00023065"/>
    </source>
</evidence>
<evidence type="ECO:0000259" key="17">
    <source>
        <dbReference type="Pfam" id="PF07715"/>
    </source>
</evidence>
<keyword evidence="10 15" id="KW-0798">TonB box</keyword>
<dbReference type="AlphaFoldDB" id="Q1GRC2"/>
<keyword evidence="13 14" id="KW-0998">Cell outer membrane</keyword>
<evidence type="ECO:0000256" key="7">
    <source>
        <dbReference type="ARBA" id="ARBA00022729"/>
    </source>
</evidence>
<name>Q1GRC2_SPHAL</name>
<dbReference type="Gene3D" id="2.170.130.10">
    <property type="entry name" value="TonB-dependent receptor, plug domain"/>
    <property type="match status" value="1"/>
</dbReference>
<keyword evidence="4 14" id="KW-1134">Transmembrane beta strand</keyword>
<dbReference type="PANTHER" id="PTHR32552">
    <property type="entry name" value="FERRICHROME IRON RECEPTOR-RELATED"/>
    <property type="match status" value="1"/>
</dbReference>
<dbReference type="InterPro" id="IPR010105">
    <property type="entry name" value="TonB_sidphr_rcpt"/>
</dbReference>
<keyword evidence="9" id="KW-0406">Ion transport</keyword>
<dbReference type="InterPro" id="IPR000531">
    <property type="entry name" value="Beta-barrel_TonB"/>
</dbReference>
<proteinExistence type="inferred from homology"/>
<dbReference type="Pfam" id="PF07715">
    <property type="entry name" value="Plug"/>
    <property type="match status" value="1"/>
</dbReference>
<keyword evidence="3 14" id="KW-0813">Transport</keyword>
<dbReference type="FunFam" id="2.170.130.10:FF:000001">
    <property type="entry name" value="Catecholate siderophore TonB-dependent receptor"/>
    <property type="match status" value="1"/>
</dbReference>
<keyword evidence="19" id="KW-1185">Reference proteome</keyword>
<comment type="similarity">
    <text evidence="2 14 15">Belongs to the TonB-dependent receptor family.</text>
</comment>
<dbReference type="EMBL" id="CP000356">
    <property type="protein sequence ID" value="ABF53800.1"/>
    <property type="molecule type" value="Genomic_DNA"/>
</dbReference>
<evidence type="ECO:0000256" key="13">
    <source>
        <dbReference type="ARBA" id="ARBA00023237"/>
    </source>
</evidence>
<dbReference type="InterPro" id="IPR012910">
    <property type="entry name" value="Plug_dom"/>
</dbReference>
<keyword evidence="7" id="KW-0732">Signal</keyword>
<evidence type="ECO:0000256" key="4">
    <source>
        <dbReference type="ARBA" id="ARBA00022452"/>
    </source>
</evidence>
<keyword evidence="12 18" id="KW-0675">Receptor</keyword>
<dbReference type="Gene3D" id="2.40.170.20">
    <property type="entry name" value="TonB-dependent receptor, beta-barrel domain"/>
    <property type="match status" value="1"/>
</dbReference>
<dbReference type="STRING" id="317655.Sala_2091"/>
<dbReference type="GO" id="GO:0015344">
    <property type="term" value="F:siderophore uptake transmembrane transporter activity"/>
    <property type="evidence" value="ECO:0007669"/>
    <property type="project" value="TreeGrafter"/>
</dbReference>
<dbReference type="SUPFAM" id="SSF56935">
    <property type="entry name" value="Porins"/>
    <property type="match status" value="1"/>
</dbReference>
<evidence type="ECO:0000256" key="15">
    <source>
        <dbReference type="RuleBase" id="RU003357"/>
    </source>
</evidence>
<dbReference type="CDD" id="cd01347">
    <property type="entry name" value="ligand_gated_channel"/>
    <property type="match status" value="1"/>
</dbReference>
<dbReference type="InterPro" id="IPR036942">
    <property type="entry name" value="Beta-barrel_TonB_sf"/>
</dbReference>
<dbReference type="PROSITE" id="PS52016">
    <property type="entry name" value="TONB_DEPENDENT_REC_3"/>
    <property type="match status" value="1"/>
</dbReference>
<sequence>MHGRPLATHFFRTIAQQCCNSLALALAAPRRSANPTGGHVKKLFLLTAAAATFPATAVASEAEREDARTILVIGKSDGYVATNSVTATKTDTPLIDVPQTISVVTRERLDDQASRSIADVLRYVPGTTIGQGEGNRDQITLRGQNTTADFFLDGVRDDVQYFRSLYNIERVEILKGPFAMIFGRGGSGGVINRVQKTPSADALAVGGTVSANSFGAWDVSADVNAPLGGGAAFRLNANYESLDNHRDFFEGERYAINPYVAADLGRWKLGLSYEYVNDDRVTDRGVPSIATAPGRPNRPITGYRDTFFGVPGVNRTGLEAHIVKARIDGELAEALTWSTTLLYGDYDKYYTNVFANGPATSPTGTVALSSYTDATRRQNFIAQSNLLWDVDLGGIDNRILFGLEYGDQDSTNQRRNGTLSNGTLDLANIVYPTVSFGPLVRNTDSRVRFFSAYAQDQIAFGSHVDLVLGVRYDRFEIKGTDLIGAPRPFARTDEKLSPRIGLILKPRENVSIYGSYSRSFLPRSGDQFLTLAPASGSSPAQEDLTPERMINYEVGAKWDIRPDLNVTAALFQLDRNNTAVPVAGVPGSQFLTDTRTRGVELALTGRITPNWQVSGGYTWQDAHRKNDDSIRLGQVPEHQFALWNRYDFNRNVGMGLGVVHQSSQFAAIRTAPTTTRLPAFTRVDAALFVKANERVAFQVNVENLFDERYFSDAHNLNNITPGAPINARFTARVKY</sequence>
<evidence type="ECO:0000256" key="5">
    <source>
        <dbReference type="ARBA" id="ARBA00022496"/>
    </source>
</evidence>